<evidence type="ECO:0008006" key="3">
    <source>
        <dbReference type="Google" id="ProtNLM"/>
    </source>
</evidence>
<accession>A0AAU6PI12</accession>
<reference evidence="2" key="1">
    <citation type="submission" date="2023-10" db="EMBL/GenBank/DDBJ databases">
        <title>The first scallop-associated chemosynthetic bacterial symbiont.</title>
        <authorList>
            <person name="Lin Y.-T."/>
            <person name="Sun J."/>
            <person name="Ip J.C.-H."/>
            <person name="He X."/>
            <person name="Gao Z.-M."/>
            <person name="Perez M."/>
            <person name="Xu T."/>
            <person name="Qian P.-Y."/>
            <person name="Qiu J.-W."/>
        </authorList>
    </citation>
    <scope>NUCLEOTIDE SEQUENCE</scope>
    <source>
        <strain evidence="2">Gill1</strain>
    </source>
</reference>
<organism evidence="2">
    <name type="scientific">Catillopecten margaritatus gill symbiont</name>
    <dbReference type="NCBI Taxonomy" id="3083288"/>
    <lineage>
        <taxon>Bacteria</taxon>
        <taxon>Pseudomonadati</taxon>
        <taxon>Pseudomonadota</taxon>
        <taxon>Gammaproteobacteria</taxon>
        <taxon>sulfur-oxidizing symbionts</taxon>
    </lineage>
</organism>
<dbReference type="EMBL" id="CP138327">
    <property type="protein sequence ID" value="WXU00627.1"/>
    <property type="molecule type" value="Genomic_DNA"/>
</dbReference>
<protein>
    <recommendedName>
        <fullName evidence="3">Antitoxin</fullName>
    </recommendedName>
</protein>
<dbReference type="SUPFAM" id="SSF143120">
    <property type="entry name" value="YefM-like"/>
    <property type="match status" value="1"/>
</dbReference>
<gene>
    <name evidence="2" type="ORF">Ctma_1353</name>
</gene>
<comment type="similarity">
    <text evidence="1">Belongs to the phD/YefM antitoxin family.</text>
</comment>
<dbReference type="AlphaFoldDB" id="A0AAU6PI12"/>
<name>A0AAU6PI12_9GAMM</name>
<dbReference type="InterPro" id="IPR036165">
    <property type="entry name" value="YefM-like_sf"/>
</dbReference>
<evidence type="ECO:0000313" key="2">
    <source>
        <dbReference type="EMBL" id="WXU00627.1"/>
    </source>
</evidence>
<sequence>MNVNHAPLYSNISELRKHPSQIIKEAQNEVTAIFNHGELISYLVPPDILDGLLEMKADKEALERIAKMDLSQAVSVDINAL</sequence>
<proteinExistence type="inferred from homology"/>
<evidence type="ECO:0000256" key="1">
    <source>
        <dbReference type="ARBA" id="ARBA00009981"/>
    </source>
</evidence>